<keyword evidence="7" id="KW-0539">Nucleus</keyword>
<dbReference type="GO" id="GO:0006351">
    <property type="term" value="P:DNA-templated transcription"/>
    <property type="evidence" value="ECO:0007669"/>
    <property type="project" value="InterPro"/>
</dbReference>
<dbReference type="GO" id="GO:0005634">
    <property type="term" value="C:nucleus"/>
    <property type="evidence" value="ECO:0007669"/>
    <property type="project" value="UniProtKB-SubCell"/>
</dbReference>
<keyword evidence="11" id="KW-1185">Reference proteome</keyword>
<reference evidence="10" key="1">
    <citation type="submission" date="2023-06" db="EMBL/GenBank/DDBJ databases">
        <title>Black Yeasts Isolated from many extreme environments.</title>
        <authorList>
            <person name="Coleine C."/>
            <person name="Stajich J.E."/>
            <person name="Selbmann L."/>
        </authorList>
    </citation>
    <scope>NUCLEOTIDE SEQUENCE</scope>
    <source>
        <strain evidence="10">CCFEE 5200</strain>
    </source>
</reference>
<dbReference type="CDD" id="cd12148">
    <property type="entry name" value="fungal_TF_MHR"/>
    <property type="match status" value="1"/>
</dbReference>
<dbReference type="AlphaFoldDB" id="A0AAN6QJ29"/>
<feature type="region of interest" description="Disordered" evidence="8">
    <location>
        <begin position="689"/>
        <end position="760"/>
    </location>
</feature>
<evidence type="ECO:0000256" key="6">
    <source>
        <dbReference type="ARBA" id="ARBA00023163"/>
    </source>
</evidence>
<name>A0AAN6QJ29_9PEZI</name>
<dbReference type="Pfam" id="PF04082">
    <property type="entry name" value="Fungal_trans"/>
    <property type="match status" value="1"/>
</dbReference>
<dbReference type="InterPro" id="IPR051615">
    <property type="entry name" value="Transcr_Regulatory_Elem"/>
</dbReference>
<keyword evidence="4" id="KW-0805">Transcription regulation</keyword>
<feature type="compositionally biased region" description="Polar residues" evidence="8">
    <location>
        <begin position="1"/>
        <end position="28"/>
    </location>
</feature>
<feature type="domain" description="Zn(2)-C6 fungal-type" evidence="9">
    <location>
        <begin position="46"/>
        <end position="78"/>
    </location>
</feature>
<keyword evidence="3" id="KW-0862">Zinc</keyword>
<dbReference type="PROSITE" id="PS00463">
    <property type="entry name" value="ZN2_CY6_FUNGAL_1"/>
    <property type="match status" value="1"/>
</dbReference>
<evidence type="ECO:0000256" key="5">
    <source>
        <dbReference type="ARBA" id="ARBA00023125"/>
    </source>
</evidence>
<evidence type="ECO:0000313" key="11">
    <source>
        <dbReference type="Proteomes" id="UP001175353"/>
    </source>
</evidence>
<evidence type="ECO:0000256" key="2">
    <source>
        <dbReference type="ARBA" id="ARBA00022723"/>
    </source>
</evidence>
<keyword evidence="2" id="KW-0479">Metal-binding</keyword>
<evidence type="ECO:0000256" key="4">
    <source>
        <dbReference type="ARBA" id="ARBA00023015"/>
    </source>
</evidence>
<evidence type="ECO:0000256" key="1">
    <source>
        <dbReference type="ARBA" id="ARBA00004123"/>
    </source>
</evidence>
<dbReference type="InterPro" id="IPR001138">
    <property type="entry name" value="Zn2Cys6_DnaBD"/>
</dbReference>
<evidence type="ECO:0000259" key="9">
    <source>
        <dbReference type="PROSITE" id="PS50048"/>
    </source>
</evidence>
<sequence>MQTGTEPNATATQDSFPANYDPQGQQDSDPGESFKSQKSRHRASVACSTCRERRIRCVVPAGDAECVQCKRAGQECVIKNDDERRRPISRAYVTTLTDRVSMLETMLKDRGAEPPTVQYPPKTTRGTFHADGDHSPVRSNVQQQQQQQQHQQHQQQSSSEAPAPEKASPESLPEDGTDGSHMSSAMSVEGQRDGNDLVASHSTPIEDKNQGLVTRLLSTLGHLSFDQLSGRLRYFGPTVNSHIYSEPTVDDTKQSREAVEQARRAEKIIRTLPLETHDYLMQMFFHHYNGVLHVVHEEAFNEDREMGKTQFYSGFLHICILAMGYRFADKSRPDMQRIALPDRESTLHREAKYMLDLELERPGGIPSVAALLILGDSEVGVGRDNVGWMYAGMAMRLAVDIGLHLDSSHTGMAEREIDIRRMTLWACVIYDRYWSLFLGRPTTMKSADLEIYSLSNRFERLGTCKPAGPERSLNTRIYEALIDLMEIAGKIVENAEHRKHAETLQNPDQSAYFRMAAIDRELHNWAARLPQNLRYTEENRAFAPYSFYLLHQQYHAVLILLHRPFARYDDSSSPDAEDPSISALDSHFSKASRAICTKSAVAMSRIFLAHRQRFDGKQIFCIGMQHAGTAATALIAALAYIPDTADRTNNLQYLEVLHAALQDMSHGYQPAERMAAVLNAVVVELRGGPISPGKTLASSTTSSIPARRGSSAIDAGTDRPTFKRRQTSRSSKANKPMNPPSNGMSQHRASDASDRHSVASLAMGQQGDAVMITPRTEGSSSSWPNVNPNDNTFDPPPMFPTPETANMVSSSPHRHNGWMHNTNNNNHLTNNDVSSLISMGRLPGMPDSDIGLDFLTLPSEDDWSRWHNGSADPAADLDGFPPRGSAQMHVFQSPPMGGIMNG</sequence>
<dbReference type="GO" id="GO:0008270">
    <property type="term" value="F:zinc ion binding"/>
    <property type="evidence" value="ECO:0007669"/>
    <property type="project" value="InterPro"/>
</dbReference>
<dbReference type="PANTHER" id="PTHR31313">
    <property type="entry name" value="TY1 ENHANCER ACTIVATOR"/>
    <property type="match status" value="1"/>
</dbReference>
<comment type="subcellular location">
    <subcellularLocation>
        <location evidence="1">Nucleus</location>
    </subcellularLocation>
</comment>
<feature type="region of interest" description="Disordered" evidence="8">
    <location>
        <begin position="106"/>
        <end position="206"/>
    </location>
</feature>
<dbReference type="InterPro" id="IPR007219">
    <property type="entry name" value="XnlR_reg_dom"/>
</dbReference>
<dbReference type="Gene3D" id="4.10.240.10">
    <property type="entry name" value="Zn(2)-C6 fungal-type DNA-binding domain"/>
    <property type="match status" value="1"/>
</dbReference>
<dbReference type="PANTHER" id="PTHR31313:SF81">
    <property type="entry name" value="TY1 ENHANCER ACTIVATOR"/>
    <property type="match status" value="1"/>
</dbReference>
<protein>
    <recommendedName>
        <fullName evidence="9">Zn(2)-C6 fungal-type domain-containing protein</fullName>
    </recommendedName>
</protein>
<keyword evidence="6" id="KW-0804">Transcription</keyword>
<dbReference type="PROSITE" id="PS50048">
    <property type="entry name" value="ZN2_CY6_FUNGAL_2"/>
    <property type="match status" value="1"/>
</dbReference>
<feature type="compositionally biased region" description="Low complexity" evidence="8">
    <location>
        <begin position="142"/>
        <end position="171"/>
    </location>
</feature>
<dbReference type="Proteomes" id="UP001175353">
    <property type="component" value="Unassembled WGS sequence"/>
</dbReference>
<dbReference type="SMART" id="SM00066">
    <property type="entry name" value="GAL4"/>
    <property type="match status" value="1"/>
</dbReference>
<comment type="caution">
    <text evidence="10">The sequence shown here is derived from an EMBL/GenBank/DDBJ whole genome shotgun (WGS) entry which is preliminary data.</text>
</comment>
<evidence type="ECO:0000256" key="3">
    <source>
        <dbReference type="ARBA" id="ARBA00022833"/>
    </source>
</evidence>
<dbReference type="SMART" id="SM00906">
    <property type="entry name" value="Fungal_trans"/>
    <property type="match status" value="1"/>
</dbReference>
<dbReference type="GO" id="GO:0003677">
    <property type="term" value="F:DNA binding"/>
    <property type="evidence" value="ECO:0007669"/>
    <property type="project" value="UniProtKB-KW"/>
</dbReference>
<keyword evidence="5" id="KW-0238">DNA-binding</keyword>
<organism evidence="10 11">
    <name type="scientific">Friedmanniomyces endolithicus</name>
    <dbReference type="NCBI Taxonomy" id="329885"/>
    <lineage>
        <taxon>Eukaryota</taxon>
        <taxon>Fungi</taxon>
        <taxon>Dikarya</taxon>
        <taxon>Ascomycota</taxon>
        <taxon>Pezizomycotina</taxon>
        <taxon>Dothideomycetes</taxon>
        <taxon>Dothideomycetidae</taxon>
        <taxon>Mycosphaerellales</taxon>
        <taxon>Teratosphaeriaceae</taxon>
        <taxon>Friedmanniomyces</taxon>
    </lineage>
</organism>
<dbReference type="GO" id="GO:0000981">
    <property type="term" value="F:DNA-binding transcription factor activity, RNA polymerase II-specific"/>
    <property type="evidence" value="ECO:0007669"/>
    <property type="project" value="InterPro"/>
</dbReference>
<evidence type="ECO:0000313" key="10">
    <source>
        <dbReference type="EMBL" id="KAK0966017.1"/>
    </source>
</evidence>
<dbReference type="EMBL" id="JAUJLE010000236">
    <property type="protein sequence ID" value="KAK0966017.1"/>
    <property type="molecule type" value="Genomic_DNA"/>
</dbReference>
<feature type="region of interest" description="Disordered" evidence="8">
    <location>
        <begin position="1"/>
        <end position="43"/>
    </location>
</feature>
<gene>
    <name evidence="10" type="ORF">LTR91_017752</name>
</gene>
<evidence type="ECO:0000256" key="7">
    <source>
        <dbReference type="ARBA" id="ARBA00023242"/>
    </source>
</evidence>
<proteinExistence type="predicted"/>
<feature type="compositionally biased region" description="Basic and acidic residues" evidence="8">
    <location>
        <begin position="748"/>
        <end position="757"/>
    </location>
</feature>
<dbReference type="CDD" id="cd00067">
    <property type="entry name" value="GAL4"/>
    <property type="match status" value="1"/>
</dbReference>
<accession>A0AAN6QJ29</accession>
<dbReference type="SUPFAM" id="SSF57701">
    <property type="entry name" value="Zn2/Cys6 DNA-binding domain"/>
    <property type="match status" value="1"/>
</dbReference>
<dbReference type="InterPro" id="IPR036864">
    <property type="entry name" value="Zn2-C6_fun-type_DNA-bd_sf"/>
</dbReference>
<evidence type="ECO:0000256" key="8">
    <source>
        <dbReference type="SAM" id="MobiDB-lite"/>
    </source>
</evidence>